<dbReference type="AlphaFoldDB" id="A0AAD1WU56"/>
<dbReference type="Proteomes" id="UP001295444">
    <property type="component" value="Chromosome 12"/>
</dbReference>
<sequence length="63" mass="7272">MADAHIKEPQDRAPHNANLTGSHNNIGDQLEAIFNHFWAALEERRRLHVVDTVPMPEIPQHRE</sequence>
<reference evidence="2" key="1">
    <citation type="submission" date="2022-03" db="EMBL/GenBank/DDBJ databases">
        <authorList>
            <person name="Alioto T."/>
            <person name="Alioto T."/>
            <person name="Gomez Garrido J."/>
        </authorList>
    </citation>
    <scope>NUCLEOTIDE SEQUENCE</scope>
</reference>
<name>A0AAD1WU56_PELCU</name>
<keyword evidence="3" id="KW-1185">Reference proteome</keyword>
<dbReference type="EMBL" id="OW240923">
    <property type="protein sequence ID" value="CAH2326132.1"/>
    <property type="molecule type" value="Genomic_DNA"/>
</dbReference>
<evidence type="ECO:0000313" key="2">
    <source>
        <dbReference type="EMBL" id="CAH2326132.1"/>
    </source>
</evidence>
<feature type="region of interest" description="Disordered" evidence="1">
    <location>
        <begin position="1"/>
        <end position="23"/>
    </location>
</feature>
<evidence type="ECO:0000256" key="1">
    <source>
        <dbReference type="SAM" id="MobiDB-lite"/>
    </source>
</evidence>
<proteinExistence type="predicted"/>
<organism evidence="2 3">
    <name type="scientific">Pelobates cultripes</name>
    <name type="common">Western spadefoot toad</name>
    <dbReference type="NCBI Taxonomy" id="61616"/>
    <lineage>
        <taxon>Eukaryota</taxon>
        <taxon>Metazoa</taxon>
        <taxon>Chordata</taxon>
        <taxon>Craniata</taxon>
        <taxon>Vertebrata</taxon>
        <taxon>Euteleostomi</taxon>
        <taxon>Amphibia</taxon>
        <taxon>Batrachia</taxon>
        <taxon>Anura</taxon>
        <taxon>Pelobatoidea</taxon>
        <taxon>Pelobatidae</taxon>
        <taxon>Pelobates</taxon>
    </lineage>
</organism>
<feature type="compositionally biased region" description="Basic and acidic residues" evidence="1">
    <location>
        <begin position="1"/>
        <end position="14"/>
    </location>
</feature>
<evidence type="ECO:0000313" key="3">
    <source>
        <dbReference type="Proteomes" id="UP001295444"/>
    </source>
</evidence>
<gene>
    <name evidence="2" type="ORF">PECUL_23A009201</name>
</gene>
<feature type="non-terminal residue" evidence="2">
    <location>
        <position position="63"/>
    </location>
</feature>
<protein>
    <submittedName>
        <fullName evidence="2">Uncharacterized protein</fullName>
    </submittedName>
</protein>
<accession>A0AAD1WU56</accession>